<accession>A0AAD7FRX6</accession>
<gene>
    <name evidence="1" type="ORF">FB45DRAFT_1055395</name>
</gene>
<evidence type="ECO:0000313" key="1">
    <source>
        <dbReference type="EMBL" id="KAJ7639241.1"/>
    </source>
</evidence>
<dbReference type="Proteomes" id="UP001221142">
    <property type="component" value="Unassembled WGS sequence"/>
</dbReference>
<organism evidence="1 2">
    <name type="scientific">Roridomyces roridus</name>
    <dbReference type="NCBI Taxonomy" id="1738132"/>
    <lineage>
        <taxon>Eukaryota</taxon>
        <taxon>Fungi</taxon>
        <taxon>Dikarya</taxon>
        <taxon>Basidiomycota</taxon>
        <taxon>Agaricomycotina</taxon>
        <taxon>Agaricomycetes</taxon>
        <taxon>Agaricomycetidae</taxon>
        <taxon>Agaricales</taxon>
        <taxon>Marasmiineae</taxon>
        <taxon>Mycenaceae</taxon>
        <taxon>Roridomyces</taxon>
    </lineage>
</organism>
<name>A0AAD7FRX6_9AGAR</name>
<proteinExistence type="predicted"/>
<protein>
    <submittedName>
        <fullName evidence="1">Uncharacterized protein</fullName>
    </submittedName>
</protein>
<sequence length="264" mass="29789">MQHSRTLIRRPQRLVTMTLRRFIRSEATDDDAVQAVAEFQSNLQSITAESFLRTVNSISASNLRMQRWLRRENMDLNEQLRVASGGIYSAVLTYTNLTEDLRSRLETSSENLHIRSAIEIITATLTERSKALNLPNHEMSGTGRVQPILNALGAGAYDDHKINFVDAETAVIEALSPNGGVTHRDVRQVLGRLWVELSMHHRSGVSEVLTLNEGELMLPETISAMAVVLFARRLYFSDFDAEYRDSTGRVRGTVSRIRLYDSLI</sequence>
<evidence type="ECO:0000313" key="2">
    <source>
        <dbReference type="Proteomes" id="UP001221142"/>
    </source>
</evidence>
<comment type="caution">
    <text evidence="1">The sequence shown here is derived from an EMBL/GenBank/DDBJ whole genome shotgun (WGS) entry which is preliminary data.</text>
</comment>
<dbReference type="EMBL" id="JARKIF010000005">
    <property type="protein sequence ID" value="KAJ7639241.1"/>
    <property type="molecule type" value="Genomic_DNA"/>
</dbReference>
<keyword evidence="2" id="KW-1185">Reference proteome</keyword>
<reference evidence="1" key="1">
    <citation type="submission" date="2023-03" db="EMBL/GenBank/DDBJ databases">
        <title>Massive genome expansion in bonnet fungi (Mycena s.s.) driven by repeated elements and novel gene families across ecological guilds.</title>
        <authorList>
            <consortium name="Lawrence Berkeley National Laboratory"/>
            <person name="Harder C.B."/>
            <person name="Miyauchi S."/>
            <person name="Viragh M."/>
            <person name="Kuo A."/>
            <person name="Thoen E."/>
            <person name="Andreopoulos B."/>
            <person name="Lu D."/>
            <person name="Skrede I."/>
            <person name="Drula E."/>
            <person name="Henrissat B."/>
            <person name="Morin E."/>
            <person name="Kohler A."/>
            <person name="Barry K."/>
            <person name="LaButti K."/>
            <person name="Morin E."/>
            <person name="Salamov A."/>
            <person name="Lipzen A."/>
            <person name="Mereny Z."/>
            <person name="Hegedus B."/>
            <person name="Baldrian P."/>
            <person name="Stursova M."/>
            <person name="Weitz H."/>
            <person name="Taylor A."/>
            <person name="Grigoriev I.V."/>
            <person name="Nagy L.G."/>
            <person name="Martin F."/>
            <person name="Kauserud H."/>
        </authorList>
    </citation>
    <scope>NUCLEOTIDE SEQUENCE</scope>
    <source>
        <strain evidence="1">9284</strain>
    </source>
</reference>
<dbReference type="AlphaFoldDB" id="A0AAD7FRX6"/>